<dbReference type="RefSeq" id="WP_089865734.1">
    <property type="nucleotide sequence ID" value="NZ_FOTC01000001.1"/>
</dbReference>
<evidence type="ECO:0000256" key="1">
    <source>
        <dbReference type="SAM" id="Phobius"/>
    </source>
</evidence>
<feature type="transmembrane region" description="Helical" evidence="1">
    <location>
        <begin position="118"/>
        <end position="136"/>
    </location>
</feature>
<keyword evidence="1" id="KW-0812">Transmembrane</keyword>
<evidence type="ECO:0000313" key="4">
    <source>
        <dbReference type="Proteomes" id="UP000199607"/>
    </source>
</evidence>
<keyword evidence="1" id="KW-0472">Membrane</keyword>
<organism evidence="3 4">
    <name type="scientific">Halogranum rubrum</name>
    <dbReference type="NCBI Taxonomy" id="553466"/>
    <lineage>
        <taxon>Archaea</taxon>
        <taxon>Methanobacteriati</taxon>
        <taxon>Methanobacteriota</taxon>
        <taxon>Stenosarchaea group</taxon>
        <taxon>Halobacteria</taxon>
        <taxon>Halobacteriales</taxon>
        <taxon>Haloferacaceae</taxon>
    </lineage>
</organism>
<accession>A0A1I4BRZ3</accession>
<name>A0A1I4BRZ3_9EURY</name>
<keyword evidence="4" id="KW-1185">Reference proteome</keyword>
<dbReference type="PIRSF" id="PIRSF018671">
    <property type="entry name" value="UCP018671"/>
    <property type="match status" value="1"/>
</dbReference>
<sequence>MRNRALAADVVLTLVAIAVPTAAVASGIVGPIRAVLGGFLLLFLPGYALTTLVFPATETVSAEEASQSPMAGTDGPRRASLPLLERLALGFGLSIALVPVFAWGLSSVNADIAFETTSILGVSAATAVIGTLSGAVRRFRVPSESRYVIPFGGLRSLRSMWATSNVDRALNVALTLSIVVAAVVVTAGIVVPNEGESFTQVAILTESDDGDLVAGNYPERIAPGGSAEMVLQVENYEQQATTYTVVVQLQRVDDDGRVVEQAELNQFSQTLADRQTWQATHVVQPTFEGKNLRIAYLVYKGDAPAQASLDSAYRSVTLWTDVTPTPVEETEETNDE</sequence>
<reference evidence="4" key="1">
    <citation type="submission" date="2016-10" db="EMBL/GenBank/DDBJ databases">
        <authorList>
            <person name="Varghese N."/>
            <person name="Submissions S."/>
        </authorList>
    </citation>
    <scope>NUCLEOTIDE SEQUENCE [LARGE SCALE GENOMIC DNA]</scope>
    <source>
        <strain evidence="4">CGMCC 1.7738</strain>
    </source>
</reference>
<keyword evidence="1" id="KW-1133">Transmembrane helix</keyword>
<feature type="domain" description="DUF1616" evidence="2">
    <location>
        <begin position="12"/>
        <end position="320"/>
    </location>
</feature>
<proteinExistence type="predicted"/>
<feature type="transmembrane region" description="Helical" evidence="1">
    <location>
        <begin position="35"/>
        <end position="54"/>
    </location>
</feature>
<dbReference type="InterPro" id="IPR011674">
    <property type="entry name" value="DUF1616"/>
</dbReference>
<evidence type="ECO:0000259" key="2">
    <source>
        <dbReference type="Pfam" id="PF07760"/>
    </source>
</evidence>
<dbReference type="InterPro" id="IPR014495">
    <property type="entry name" value="UCP018671"/>
</dbReference>
<protein>
    <submittedName>
        <fullName evidence="3">Uncharacterized membrane protein</fullName>
    </submittedName>
</protein>
<dbReference type="STRING" id="553466.SAMN04487950_0696"/>
<gene>
    <name evidence="3" type="ORF">SAMN04487950_0696</name>
</gene>
<feature type="transmembrane region" description="Helical" evidence="1">
    <location>
        <begin position="87"/>
        <end position="106"/>
    </location>
</feature>
<evidence type="ECO:0000313" key="3">
    <source>
        <dbReference type="EMBL" id="SFK70766.1"/>
    </source>
</evidence>
<dbReference type="Pfam" id="PF07760">
    <property type="entry name" value="DUF1616"/>
    <property type="match status" value="1"/>
</dbReference>
<dbReference type="AlphaFoldDB" id="A0A1I4BRZ3"/>
<dbReference type="Proteomes" id="UP000199607">
    <property type="component" value="Unassembled WGS sequence"/>
</dbReference>
<dbReference type="EMBL" id="FOTC01000001">
    <property type="protein sequence ID" value="SFK70766.1"/>
    <property type="molecule type" value="Genomic_DNA"/>
</dbReference>
<feature type="transmembrane region" description="Helical" evidence="1">
    <location>
        <begin position="169"/>
        <end position="191"/>
    </location>
</feature>